<protein>
    <submittedName>
        <fullName evidence="1">Uncharacterized protein</fullName>
    </submittedName>
</protein>
<organism evidence="1 2">
    <name type="scientific">Desulfobacca acetoxidans (strain ATCC 700848 / DSM 11109 / ASRB2)</name>
    <dbReference type="NCBI Taxonomy" id="880072"/>
    <lineage>
        <taxon>Bacteria</taxon>
        <taxon>Pseudomonadati</taxon>
        <taxon>Thermodesulfobacteriota</taxon>
        <taxon>Desulfobaccia</taxon>
        <taxon>Desulfobaccales</taxon>
        <taxon>Desulfobaccaceae</taxon>
        <taxon>Desulfobacca</taxon>
    </lineage>
</organism>
<evidence type="ECO:0000313" key="1">
    <source>
        <dbReference type="EMBL" id="AEB08194.1"/>
    </source>
</evidence>
<accession>F2NEK4</accession>
<sequence length="32" mass="3840">MAQYSRMGMEIGFFVIYLQVKNILVKYTLLLR</sequence>
<reference evidence="2" key="2">
    <citation type="submission" date="2011-03" db="EMBL/GenBank/DDBJ databases">
        <title>The complete genome of Desulfobacca acetoxidans DSM 11109.</title>
        <authorList>
            <consortium name="US DOE Joint Genome Institute (JGI-PGF)"/>
            <person name="Lucas S."/>
            <person name="Copeland A."/>
            <person name="Lapidus A."/>
            <person name="Bruce D."/>
            <person name="Goodwin L."/>
            <person name="Pitluck S."/>
            <person name="Peters L."/>
            <person name="Kyrpides N."/>
            <person name="Mavromatis K."/>
            <person name="Ivanova N."/>
            <person name="Ovchinnikova G."/>
            <person name="Teshima H."/>
            <person name="Detter J.C."/>
            <person name="Han C."/>
            <person name="Land M."/>
            <person name="Hauser L."/>
            <person name="Markowitz V."/>
            <person name="Cheng J.-F."/>
            <person name="Hugenholtz P."/>
            <person name="Woyke T."/>
            <person name="Wu D."/>
            <person name="Spring S."/>
            <person name="Schueler E."/>
            <person name="Brambilla E."/>
            <person name="Klenk H.-P."/>
            <person name="Eisen J.A."/>
        </authorList>
    </citation>
    <scope>NUCLEOTIDE SEQUENCE [LARGE SCALE GENOMIC DNA]</scope>
    <source>
        <strain evidence="2">ATCC 700848 / DSM 11109 / ASRB2</strain>
    </source>
</reference>
<dbReference type="Proteomes" id="UP000000483">
    <property type="component" value="Chromosome"/>
</dbReference>
<dbReference type="KEGG" id="dao:Desac_0303"/>
<evidence type="ECO:0000313" key="2">
    <source>
        <dbReference type="Proteomes" id="UP000000483"/>
    </source>
</evidence>
<dbReference type="HOGENOM" id="CLU_3389087_0_0_7"/>
<proteinExistence type="predicted"/>
<dbReference type="STRING" id="880072.Desac_0303"/>
<name>F2NEK4_DESAR</name>
<dbReference type="EMBL" id="CP002629">
    <property type="protein sequence ID" value="AEB08194.1"/>
    <property type="molecule type" value="Genomic_DNA"/>
</dbReference>
<keyword evidence="2" id="KW-1185">Reference proteome</keyword>
<gene>
    <name evidence="1" type="ordered locus">Desac_0303</name>
</gene>
<dbReference type="AlphaFoldDB" id="F2NEK4"/>
<reference evidence="1 2" key="1">
    <citation type="journal article" date="2011" name="Stand. Genomic Sci.">
        <title>Complete genome sequence of the acetate-degrading sulfate reducer Desulfobacca acetoxidans type strain (ASRB2).</title>
        <authorList>
            <person name="Goker M."/>
            <person name="Teshima H."/>
            <person name="Lapidus A."/>
            <person name="Nolan M."/>
            <person name="Lucas S."/>
            <person name="Hammon N."/>
            <person name="Deshpande S."/>
            <person name="Cheng J.F."/>
            <person name="Tapia R."/>
            <person name="Han C."/>
            <person name="Goodwin L."/>
            <person name="Pitluck S."/>
            <person name="Huntemann M."/>
            <person name="Liolios K."/>
            <person name="Ivanova N."/>
            <person name="Pagani I."/>
            <person name="Mavromatis K."/>
            <person name="Ovchinikova G."/>
            <person name="Pati A."/>
            <person name="Chen A."/>
            <person name="Palaniappan K."/>
            <person name="Land M."/>
            <person name="Hauser L."/>
            <person name="Brambilla E.M."/>
            <person name="Rohde M."/>
            <person name="Spring S."/>
            <person name="Detter J.C."/>
            <person name="Woyke T."/>
            <person name="Bristow J."/>
            <person name="Eisen J.A."/>
            <person name="Markowitz V."/>
            <person name="Hugenholtz P."/>
            <person name="Kyrpides N.C."/>
            <person name="Klenk H.P."/>
        </authorList>
    </citation>
    <scope>NUCLEOTIDE SEQUENCE [LARGE SCALE GENOMIC DNA]</scope>
    <source>
        <strain evidence="2">ATCC 700848 / DSM 11109 / ASRB2</strain>
    </source>
</reference>